<dbReference type="Proteomes" id="UP000176631">
    <property type="component" value="Unassembled WGS sequence"/>
</dbReference>
<dbReference type="Gene3D" id="3.30.950.30">
    <property type="entry name" value="Schlafen, AAA domain"/>
    <property type="match status" value="1"/>
</dbReference>
<dbReference type="PANTHER" id="PTHR30595:SF6">
    <property type="entry name" value="SCHLAFEN ALBA-2 DOMAIN-CONTAINING PROTEIN"/>
    <property type="match status" value="1"/>
</dbReference>
<dbReference type="Gene3D" id="3.30.565.60">
    <property type="match status" value="1"/>
</dbReference>
<dbReference type="EMBL" id="MHCP01000020">
    <property type="protein sequence ID" value="OGY23844.1"/>
    <property type="molecule type" value="Genomic_DNA"/>
</dbReference>
<dbReference type="InterPro" id="IPR007421">
    <property type="entry name" value="Schlafen_AlbA_2_dom"/>
</dbReference>
<evidence type="ECO:0000313" key="3">
    <source>
        <dbReference type="Proteomes" id="UP000176631"/>
    </source>
</evidence>
<organism evidence="2 3">
    <name type="scientific">Candidatus Woykebacteria bacterium RBG_13_40_15</name>
    <dbReference type="NCBI Taxonomy" id="1802593"/>
    <lineage>
        <taxon>Bacteria</taxon>
        <taxon>Candidatus Woykeibacteriota</taxon>
    </lineage>
</organism>
<dbReference type="InterPro" id="IPR038461">
    <property type="entry name" value="Schlafen_AlbA_2_dom_sf"/>
</dbReference>
<dbReference type="PANTHER" id="PTHR30595">
    <property type="entry name" value="GLPR-RELATED TRANSCRIPTIONAL REPRESSOR"/>
    <property type="match status" value="1"/>
</dbReference>
<keyword evidence="2" id="KW-0547">Nucleotide-binding</keyword>
<proteinExistence type="predicted"/>
<keyword evidence="2" id="KW-0067">ATP-binding</keyword>
<comment type="caution">
    <text evidence="2">The sequence shown here is derived from an EMBL/GenBank/DDBJ whole genome shotgun (WGS) entry which is preliminary data.</text>
</comment>
<dbReference type="AlphaFoldDB" id="A0A1G1W8A3"/>
<evidence type="ECO:0000259" key="1">
    <source>
        <dbReference type="Pfam" id="PF04326"/>
    </source>
</evidence>
<dbReference type="Pfam" id="PF04326">
    <property type="entry name" value="SLFN_AlbA_2"/>
    <property type="match status" value="1"/>
</dbReference>
<sequence>MSIKINKITKEQSDKIRLIRENQFGDVKGKDIAPKILTQHISAFANADGGDLYIGITDIERLWEGFVNEEAANGHLQAFEEFFPLGTDFQYEFLQCDNHPGLVLHAQINKTQAIRVASNKIPYKRVGAQSLPQNTPEKLKRLELAKGVVSFETELVNVSKDVVTKSEVIKKFINEVVPTTKPEPWLRKQNLLREERPVVAGTLIFADEPQAALPKHCGIKIYRYKTRDIEGVRDVLSEDPITVEGDLYTQINKAVQITKEITESIPKLSDEGMEKIQYPPETLHEILTNAVLHRDYSIKDDIHIRIFDDRVEVQSPGRLPSNITPENILDERFARNGAIVRILNKFPNPPNKDVGEGLNTAFIKMNELGLKAPVIKEPENSVLVLIRHEPLASPTEMIMEYLAKNPQIKNAKAREITHTSTDFRMKGVFNRMEKAGLIEKVPGTKTSQTAWRKKSY</sequence>
<gene>
    <name evidence="2" type="ORF">A2172_05330</name>
</gene>
<dbReference type="GO" id="GO:0004386">
    <property type="term" value="F:helicase activity"/>
    <property type="evidence" value="ECO:0007669"/>
    <property type="project" value="UniProtKB-KW"/>
</dbReference>
<evidence type="ECO:0000313" key="2">
    <source>
        <dbReference type="EMBL" id="OGY23844.1"/>
    </source>
</evidence>
<dbReference type="STRING" id="1802593.A2172_05330"/>
<reference evidence="2 3" key="1">
    <citation type="journal article" date="2016" name="Nat. Commun.">
        <title>Thousands of microbial genomes shed light on interconnected biogeochemical processes in an aquifer system.</title>
        <authorList>
            <person name="Anantharaman K."/>
            <person name="Brown C.T."/>
            <person name="Hug L.A."/>
            <person name="Sharon I."/>
            <person name="Castelle C.J."/>
            <person name="Probst A.J."/>
            <person name="Thomas B.C."/>
            <person name="Singh A."/>
            <person name="Wilkins M.J."/>
            <person name="Karaoz U."/>
            <person name="Brodie E.L."/>
            <person name="Williams K.H."/>
            <person name="Hubbard S.S."/>
            <person name="Banfield J.F."/>
        </authorList>
    </citation>
    <scope>NUCLEOTIDE SEQUENCE [LARGE SCALE GENOMIC DNA]</scope>
</reference>
<feature type="domain" description="Schlafen AlbA-2" evidence="1">
    <location>
        <begin position="21"/>
        <end position="131"/>
    </location>
</feature>
<protein>
    <submittedName>
        <fullName evidence="2">ATP-dependent DNA helicase RecG</fullName>
    </submittedName>
</protein>
<dbReference type="InterPro" id="IPR038475">
    <property type="entry name" value="RecG_C_sf"/>
</dbReference>
<keyword evidence="2" id="KW-0347">Helicase</keyword>
<accession>A0A1G1W8A3</accession>
<name>A0A1G1W8A3_9BACT</name>
<dbReference type="Pfam" id="PF13749">
    <property type="entry name" value="HATPase_c_4"/>
    <property type="match status" value="1"/>
</dbReference>
<keyword evidence="2" id="KW-0378">Hydrolase</keyword>